<keyword evidence="1" id="KW-0862">Zinc</keyword>
<accession>A0A6A6WVX2</accession>
<keyword evidence="5" id="KW-1185">Reference proteome</keyword>
<feature type="compositionally biased region" description="Polar residues" evidence="2">
    <location>
        <begin position="1"/>
        <end position="13"/>
    </location>
</feature>
<protein>
    <recommendedName>
        <fullName evidence="3">CCHC-type domain-containing protein</fullName>
    </recommendedName>
</protein>
<organism evidence="4 5">
    <name type="scientific">Melanomma pulvis-pyrius CBS 109.77</name>
    <dbReference type="NCBI Taxonomy" id="1314802"/>
    <lineage>
        <taxon>Eukaryota</taxon>
        <taxon>Fungi</taxon>
        <taxon>Dikarya</taxon>
        <taxon>Ascomycota</taxon>
        <taxon>Pezizomycotina</taxon>
        <taxon>Dothideomycetes</taxon>
        <taxon>Pleosporomycetidae</taxon>
        <taxon>Pleosporales</taxon>
        <taxon>Melanommataceae</taxon>
        <taxon>Melanomma</taxon>
    </lineage>
</organism>
<dbReference type="Gene3D" id="4.10.60.10">
    <property type="entry name" value="Zinc finger, CCHC-type"/>
    <property type="match status" value="1"/>
</dbReference>
<reference evidence="4" key="1">
    <citation type="journal article" date="2020" name="Stud. Mycol.">
        <title>101 Dothideomycetes genomes: a test case for predicting lifestyles and emergence of pathogens.</title>
        <authorList>
            <person name="Haridas S."/>
            <person name="Albert R."/>
            <person name="Binder M."/>
            <person name="Bloem J."/>
            <person name="Labutti K."/>
            <person name="Salamov A."/>
            <person name="Andreopoulos B."/>
            <person name="Baker S."/>
            <person name="Barry K."/>
            <person name="Bills G."/>
            <person name="Bluhm B."/>
            <person name="Cannon C."/>
            <person name="Castanera R."/>
            <person name="Culley D."/>
            <person name="Daum C."/>
            <person name="Ezra D."/>
            <person name="Gonzalez J."/>
            <person name="Henrissat B."/>
            <person name="Kuo A."/>
            <person name="Liang C."/>
            <person name="Lipzen A."/>
            <person name="Lutzoni F."/>
            <person name="Magnuson J."/>
            <person name="Mondo S."/>
            <person name="Nolan M."/>
            <person name="Ohm R."/>
            <person name="Pangilinan J."/>
            <person name="Park H.-J."/>
            <person name="Ramirez L."/>
            <person name="Alfaro M."/>
            <person name="Sun H."/>
            <person name="Tritt A."/>
            <person name="Yoshinaga Y."/>
            <person name="Zwiers L.-H."/>
            <person name="Turgeon B."/>
            <person name="Goodwin S."/>
            <person name="Spatafora J."/>
            <person name="Crous P."/>
            <person name="Grigoriev I."/>
        </authorList>
    </citation>
    <scope>NUCLEOTIDE SEQUENCE</scope>
    <source>
        <strain evidence="4">CBS 109.77</strain>
    </source>
</reference>
<evidence type="ECO:0000256" key="2">
    <source>
        <dbReference type="SAM" id="MobiDB-lite"/>
    </source>
</evidence>
<feature type="region of interest" description="Disordered" evidence="2">
    <location>
        <begin position="1"/>
        <end position="57"/>
    </location>
</feature>
<dbReference type="EMBL" id="MU002250">
    <property type="protein sequence ID" value="KAF2788075.1"/>
    <property type="molecule type" value="Genomic_DNA"/>
</dbReference>
<dbReference type="InterPro" id="IPR036875">
    <property type="entry name" value="Znf_CCHC_sf"/>
</dbReference>
<evidence type="ECO:0000313" key="5">
    <source>
        <dbReference type="Proteomes" id="UP000799757"/>
    </source>
</evidence>
<dbReference type="Proteomes" id="UP000799757">
    <property type="component" value="Unassembled WGS sequence"/>
</dbReference>
<feature type="compositionally biased region" description="Low complexity" evidence="2">
    <location>
        <begin position="210"/>
        <end position="219"/>
    </location>
</feature>
<sequence>MASNTPKSMSSRLMTMKFMQRGAAKAASEPSTPNGPPSKRVRLSNGGRAPGTPSDHEVIQAALAAEEKIRQEAIDKASAKAGETKWVLSFQDPKAGSGAQGLEVVEAGFAVIDADDDSDGEVEARPARMQFGGGVKKDKPATFDDDVEESDEESSSDSSDYDSDDPTAELIRETKREAVSKERDARRARNKGPAEDTTTRTRAPHEDSDLGGLSSLSGQRRGGLSGSGLSDMECFNCQKRGHKSIDCPAPRGSSGRGRGGRGRGRGRR</sequence>
<feature type="compositionally biased region" description="Acidic residues" evidence="2">
    <location>
        <begin position="143"/>
        <end position="167"/>
    </location>
</feature>
<dbReference type="Pfam" id="PF00098">
    <property type="entry name" value="zf-CCHC"/>
    <property type="match status" value="1"/>
</dbReference>
<evidence type="ECO:0000256" key="1">
    <source>
        <dbReference type="PROSITE-ProRule" id="PRU00047"/>
    </source>
</evidence>
<keyword evidence="1" id="KW-0863">Zinc-finger</keyword>
<dbReference type="InterPro" id="IPR001878">
    <property type="entry name" value="Znf_CCHC"/>
</dbReference>
<dbReference type="OrthoDB" id="427960at2759"/>
<evidence type="ECO:0000313" key="4">
    <source>
        <dbReference type="EMBL" id="KAF2788075.1"/>
    </source>
</evidence>
<dbReference type="PROSITE" id="PS50158">
    <property type="entry name" value="ZF_CCHC"/>
    <property type="match status" value="1"/>
</dbReference>
<proteinExistence type="predicted"/>
<feature type="region of interest" description="Disordered" evidence="2">
    <location>
        <begin position="115"/>
        <end position="268"/>
    </location>
</feature>
<name>A0A6A6WVX2_9PLEO</name>
<dbReference type="GO" id="GO:0008270">
    <property type="term" value="F:zinc ion binding"/>
    <property type="evidence" value="ECO:0007669"/>
    <property type="project" value="UniProtKB-KW"/>
</dbReference>
<feature type="compositionally biased region" description="Basic and acidic residues" evidence="2">
    <location>
        <begin position="170"/>
        <end position="208"/>
    </location>
</feature>
<gene>
    <name evidence="4" type="ORF">K505DRAFT_329208</name>
</gene>
<dbReference type="SUPFAM" id="SSF57756">
    <property type="entry name" value="Retrovirus zinc finger-like domains"/>
    <property type="match status" value="1"/>
</dbReference>
<feature type="domain" description="CCHC-type" evidence="3">
    <location>
        <begin position="234"/>
        <end position="248"/>
    </location>
</feature>
<keyword evidence="1" id="KW-0479">Metal-binding</keyword>
<dbReference type="AlphaFoldDB" id="A0A6A6WVX2"/>
<dbReference type="GO" id="GO:0003676">
    <property type="term" value="F:nucleic acid binding"/>
    <property type="evidence" value="ECO:0007669"/>
    <property type="project" value="InterPro"/>
</dbReference>
<evidence type="ECO:0000259" key="3">
    <source>
        <dbReference type="PROSITE" id="PS50158"/>
    </source>
</evidence>
<feature type="compositionally biased region" description="Basic residues" evidence="2">
    <location>
        <begin position="258"/>
        <end position="268"/>
    </location>
</feature>
<dbReference type="SMART" id="SM00343">
    <property type="entry name" value="ZnF_C2HC"/>
    <property type="match status" value="1"/>
</dbReference>